<gene>
    <name evidence="1" type="ORF">EJD97_014374</name>
</gene>
<feature type="non-terminal residue" evidence="1">
    <location>
        <position position="1"/>
    </location>
</feature>
<dbReference type="AlphaFoldDB" id="A0A6N2ALQ3"/>
<evidence type="ECO:0000313" key="1">
    <source>
        <dbReference type="EMBL" id="TMW80853.1"/>
    </source>
</evidence>
<protein>
    <submittedName>
        <fullName evidence="1">Uncharacterized protein</fullName>
    </submittedName>
</protein>
<proteinExistence type="predicted"/>
<organism evidence="1">
    <name type="scientific">Solanum chilense</name>
    <name type="common">Tomato</name>
    <name type="synonym">Lycopersicon chilense</name>
    <dbReference type="NCBI Taxonomy" id="4083"/>
    <lineage>
        <taxon>Eukaryota</taxon>
        <taxon>Viridiplantae</taxon>
        <taxon>Streptophyta</taxon>
        <taxon>Embryophyta</taxon>
        <taxon>Tracheophyta</taxon>
        <taxon>Spermatophyta</taxon>
        <taxon>Magnoliopsida</taxon>
        <taxon>eudicotyledons</taxon>
        <taxon>Gunneridae</taxon>
        <taxon>Pentapetalae</taxon>
        <taxon>asterids</taxon>
        <taxon>lamiids</taxon>
        <taxon>Solanales</taxon>
        <taxon>Solanaceae</taxon>
        <taxon>Solanoideae</taxon>
        <taxon>Solaneae</taxon>
        <taxon>Solanum</taxon>
        <taxon>Solanum subgen. Lycopersicon</taxon>
    </lineage>
</organism>
<dbReference type="EMBL" id="RXGB01037191">
    <property type="protein sequence ID" value="TMW80853.1"/>
    <property type="molecule type" value="Genomic_DNA"/>
</dbReference>
<comment type="caution">
    <text evidence="1">The sequence shown here is derived from an EMBL/GenBank/DDBJ whole genome shotgun (WGS) entry which is preliminary data.</text>
</comment>
<name>A0A6N2ALQ3_SOLCI</name>
<accession>A0A6N2ALQ3</accession>
<sequence length="127" mass="15139">IYDYQRGEQTTPEWRCLMFKNVAMSKCHYAGEVWERVFTWADIHNNRPKTWAHFMQWSNQHGKGKTTKAQLFKLILAECVHAVWNERNKRIFEDKKCLIDEVVKNMAYVTIARSPISIKNVISHRKI</sequence>
<reference evidence="1" key="1">
    <citation type="submission" date="2019-05" db="EMBL/GenBank/DDBJ databases">
        <title>The de novo reference genome and transcriptome assemblies of the wild tomato species Solanum chilense.</title>
        <authorList>
            <person name="Stam R."/>
            <person name="Nosenko T."/>
            <person name="Hoerger A.C."/>
            <person name="Stephan W."/>
            <person name="Seidel M.A."/>
            <person name="Kuhn J.M.M."/>
            <person name="Haberer G."/>
            <person name="Tellier A."/>
        </authorList>
    </citation>
    <scope>NUCLEOTIDE SEQUENCE</scope>
    <source>
        <tissue evidence="1">Mature leaves</tissue>
    </source>
</reference>